<protein>
    <recommendedName>
        <fullName evidence="1">HTH-type transcriptional regulator Rgg C-terminal domain-containing protein</fullName>
    </recommendedName>
</protein>
<evidence type="ECO:0000313" key="2">
    <source>
        <dbReference type="EMBL" id="KRN03995.1"/>
    </source>
</evidence>
<sequence length="115" mass="13585">MLKQLLAEALKVYSRYNHFENSQEIVATVVVNSVDCMITNQDFTLADKYLDFLDNRILGEFKLMSYQLLSRYYRAKILFLFIDKKKGKQALIRILEIAEYLNNQLIADEIKRLLN</sequence>
<dbReference type="STRING" id="1423744.FC86_GL000522"/>
<proteinExistence type="predicted"/>
<accession>A0A0R2DLC5</accession>
<dbReference type="EMBL" id="AYZL01000019">
    <property type="protein sequence ID" value="KRN03995.1"/>
    <property type="molecule type" value="Genomic_DNA"/>
</dbReference>
<feature type="domain" description="HTH-type transcriptional regulator Rgg C-terminal" evidence="1">
    <location>
        <begin position="2"/>
        <end position="111"/>
    </location>
</feature>
<reference evidence="2 3" key="1">
    <citation type="journal article" date="2015" name="Genome Announc.">
        <title>Expanding the biotechnology potential of lactobacilli through comparative genomics of 213 strains and associated genera.</title>
        <authorList>
            <person name="Sun Z."/>
            <person name="Harris H.M."/>
            <person name="McCann A."/>
            <person name="Guo C."/>
            <person name="Argimon S."/>
            <person name="Zhang W."/>
            <person name="Yang X."/>
            <person name="Jeffery I.B."/>
            <person name="Cooney J.C."/>
            <person name="Kagawa T.F."/>
            <person name="Liu W."/>
            <person name="Song Y."/>
            <person name="Salvetti E."/>
            <person name="Wrobel A."/>
            <person name="Rasinkangas P."/>
            <person name="Parkhill J."/>
            <person name="Rea M.C."/>
            <person name="O'Sullivan O."/>
            <person name="Ritari J."/>
            <person name="Douillard F.P."/>
            <person name="Paul Ross R."/>
            <person name="Yang R."/>
            <person name="Briner A.E."/>
            <person name="Felis G.E."/>
            <person name="de Vos W.M."/>
            <person name="Barrangou R."/>
            <person name="Klaenhammer T.R."/>
            <person name="Caufield P.W."/>
            <person name="Cui Y."/>
            <person name="Zhang H."/>
            <person name="O'Toole P.W."/>
        </authorList>
    </citation>
    <scope>NUCLEOTIDE SEQUENCE [LARGE SCALE GENOMIC DNA]</scope>
    <source>
        <strain evidence="2 3">DSM 23037</strain>
    </source>
</reference>
<name>A0A0R2DLC5_9LACO</name>
<dbReference type="AlphaFoldDB" id="A0A0R2DLC5"/>
<evidence type="ECO:0000259" key="1">
    <source>
        <dbReference type="Pfam" id="PF21259"/>
    </source>
</evidence>
<dbReference type="PATRIC" id="fig|1423744.4.peg.538"/>
<evidence type="ECO:0000313" key="3">
    <source>
        <dbReference type="Proteomes" id="UP000051378"/>
    </source>
</evidence>
<dbReference type="Proteomes" id="UP000051378">
    <property type="component" value="Unassembled WGS sequence"/>
</dbReference>
<gene>
    <name evidence="2" type="ORF">FC86_GL000522</name>
</gene>
<dbReference type="InterPro" id="IPR010057">
    <property type="entry name" value="Transcription_activator_Rgg_C"/>
</dbReference>
<comment type="caution">
    <text evidence="2">The sequence shown here is derived from an EMBL/GenBank/DDBJ whole genome shotgun (WGS) entry which is preliminary data.</text>
</comment>
<keyword evidence="3" id="KW-1185">Reference proteome</keyword>
<organism evidence="2 3">
    <name type="scientific">Holzapfeliella floricola DSM 23037 = JCM 16512</name>
    <dbReference type="NCBI Taxonomy" id="1423744"/>
    <lineage>
        <taxon>Bacteria</taxon>
        <taxon>Bacillati</taxon>
        <taxon>Bacillota</taxon>
        <taxon>Bacilli</taxon>
        <taxon>Lactobacillales</taxon>
        <taxon>Lactobacillaceae</taxon>
        <taxon>Holzapfeliella</taxon>
    </lineage>
</organism>
<dbReference type="Pfam" id="PF21259">
    <property type="entry name" value="Rgg_C"/>
    <property type="match status" value="1"/>
</dbReference>